<dbReference type="RefSeq" id="WP_132033735.1">
    <property type="nucleotide sequence ID" value="NZ_SMAI01000012.1"/>
</dbReference>
<name>A0A4R3LSX2_9HYPH</name>
<evidence type="ECO:0000313" key="1">
    <source>
        <dbReference type="EMBL" id="TCT02639.1"/>
    </source>
</evidence>
<dbReference type="InterPro" id="IPR036388">
    <property type="entry name" value="WH-like_DNA-bd_sf"/>
</dbReference>
<dbReference type="Proteomes" id="UP000294664">
    <property type="component" value="Unassembled WGS sequence"/>
</dbReference>
<dbReference type="Gene3D" id="1.10.10.10">
    <property type="entry name" value="Winged helix-like DNA-binding domain superfamily/Winged helix DNA-binding domain"/>
    <property type="match status" value="1"/>
</dbReference>
<protein>
    <submittedName>
        <fullName evidence="1">Uncharacterized protein</fullName>
    </submittedName>
</protein>
<accession>A0A4R3LSX2</accession>
<dbReference type="SUPFAM" id="SSF46785">
    <property type="entry name" value="Winged helix' DNA-binding domain"/>
    <property type="match status" value="1"/>
</dbReference>
<gene>
    <name evidence="1" type="ORF">EDC64_11273</name>
</gene>
<evidence type="ECO:0000313" key="2">
    <source>
        <dbReference type="Proteomes" id="UP000294664"/>
    </source>
</evidence>
<reference evidence="1 2" key="1">
    <citation type="submission" date="2019-03" db="EMBL/GenBank/DDBJ databases">
        <title>Genomic Encyclopedia of Type Strains, Phase IV (KMG-IV): sequencing the most valuable type-strain genomes for metagenomic binning, comparative biology and taxonomic classification.</title>
        <authorList>
            <person name="Goeker M."/>
        </authorList>
    </citation>
    <scope>NUCLEOTIDE SEQUENCE [LARGE SCALE GENOMIC DNA]</scope>
    <source>
        <strain evidence="1 2">DSM 9035</strain>
    </source>
</reference>
<dbReference type="InterPro" id="IPR036390">
    <property type="entry name" value="WH_DNA-bd_sf"/>
</dbReference>
<dbReference type="OrthoDB" id="8438725at2"/>
<comment type="caution">
    <text evidence="1">The sequence shown here is derived from an EMBL/GenBank/DDBJ whole genome shotgun (WGS) entry which is preliminary data.</text>
</comment>
<dbReference type="EMBL" id="SMAI01000012">
    <property type="protein sequence ID" value="TCT02639.1"/>
    <property type="molecule type" value="Genomic_DNA"/>
</dbReference>
<organism evidence="1 2">
    <name type="scientific">Aquabacter spiritensis</name>
    <dbReference type="NCBI Taxonomy" id="933073"/>
    <lineage>
        <taxon>Bacteria</taxon>
        <taxon>Pseudomonadati</taxon>
        <taxon>Pseudomonadota</taxon>
        <taxon>Alphaproteobacteria</taxon>
        <taxon>Hyphomicrobiales</taxon>
        <taxon>Xanthobacteraceae</taxon>
        <taxon>Aquabacter</taxon>
    </lineage>
</organism>
<dbReference type="AlphaFoldDB" id="A0A4R3LSX2"/>
<proteinExistence type="predicted"/>
<keyword evidence="2" id="KW-1185">Reference proteome</keyword>
<sequence>MSQPRSLATHNSVDLSPAILAEWESHPAFPDLVRRAAAVSVELYRGHWMLNRLLNDRGRLIASLMILDLHFSAGSGQGFTAAQMRRHAIECGLCSPGRITAFLATLRLSGLLAHADGQNPGNRRLAPTEALLDVHRARWRRVFALLAELRPEARGASEALQDPAFVGHCAGVVMEAYRRGQRLYDFVPALTAIADRDAGLMVVLSLLTADPGQSVSVSDLARRFSVARSHVLETLRAAERSGLAVAASERGGYRAGPDLAPAMGRFFSVIFEVYLHAFVTARVRGWDVGG</sequence>